<evidence type="ECO:0000313" key="2">
    <source>
        <dbReference type="EMBL" id="OAY33883.1"/>
    </source>
</evidence>
<protein>
    <submittedName>
        <fullName evidence="2">Uncharacterized protein</fullName>
    </submittedName>
</protein>
<accession>A0A2C9UTH4</accession>
<dbReference type="InterPro" id="IPR025322">
    <property type="entry name" value="PADRE_dom"/>
</dbReference>
<dbReference type="Pfam" id="PF14009">
    <property type="entry name" value="PADRE"/>
    <property type="match status" value="1"/>
</dbReference>
<evidence type="ECO:0000256" key="1">
    <source>
        <dbReference type="SAM" id="MobiDB-lite"/>
    </source>
</evidence>
<dbReference type="PANTHER" id="PTHR33052">
    <property type="entry name" value="DUF4228 DOMAIN PROTEIN-RELATED"/>
    <property type="match status" value="1"/>
</dbReference>
<dbReference type="AlphaFoldDB" id="A0A2C9UTH4"/>
<dbReference type="EMBL" id="CM004399">
    <property type="protein sequence ID" value="OAY33883.1"/>
    <property type="molecule type" value="Genomic_DNA"/>
</dbReference>
<dbReference type="Gramene" id="Manes.13G133100.1.v8.1">
    <property type="protein sequence ID" value="Manes.13G133100.1.v8.1.CDS.1"/>
    <property type="gene ID" value="Manes.13G133100.v8.1"/>
</dbReference>
<proteinExistence type="predicted"/>
<name>A0A2C9UTH4_MANES</name>
<keyword evidence="3" id="KW-1185">Reference proteome</keyword>
<dbReference type="STRING" id="3983.A0A2C9UTH4"/>
<dbReference type="OrthoDB" id="1919386at2759"/>
<gene>
    <name evidence="2" type="ORF">MANES_13G133100v8</name>
</gene>
<organism evidence="2 3">
    <name type="scientific">Manihot esculenta</name>
    <name type="common">Cassava</name>
    <name type="synonym">Jatropha manihot</name>
    <dbReference type="NCBI Taxonomy" id="3983"/>
    <lineage>
        <taxon>Eukaryota</taxon>
        <taxon>Viridiplantae</taxon>
        <taxon>Streptophyta</taxon>
        <taxon>Embryophyta</taxon>
        <taxon>Tracheophyta</taxon>
        <taxon>Spermatophyta</taxon>
        <taxon>Magnoliopsida</taxon>
        <taxon>eudicotyledons</taxon>
        <taxon>Gunneridae</taxon>
        <taxon>Pentapetalae</taxon>
        <taxon>rosids</taxon>
        <taxon>fabids</taxon>
        <taxon>Malpighiales</taxon>
        <taxon>Euphorbiaceae</taxon>
        <taxon>Crotonoideae</taxon>
        <taxon>Manihoteae</taxon>
        <taxon>Manihot</taxon>
    </lineage>
</organism>
<dbReference type="Proteomes" id="UP000091857">
    <property type="component" value="Chromosome 13"/>
</dbReference>
<reference evidence="3" key="1">
    <citation type="journal article" date="2016" name="Nat. Biotechnol.">
        <title>Sequencing wild and cultivated cassava and related species reveals extensive interspecific hybridization and genetic diversity.</title>
        <authorList>
            <person name="Bredeson J.V."/>
            <person name="Lyons J.B."/>
            <person name="Prochnik S.E."/>
            <person name="Wu G.A."/>
            <person name="Ha C.M."/>
            <person name="Edsinger-Gonzales E."/>
            <person name="Grimwood J."/>
            <person name="Schmutz J."/>
            <person name="Rabbi I.Y."/>
            <person name="Egesi C."/>
            <person name="Nauluvula P."/>
            <person name="Lebot V."/>
            <person name="Ndunguru J."/>
            <person name="Mkamilo G."/>
            <person name="Bart R.S."/>
            <person name="Setter T.L."/>
            <person name="Gleadow R.M."/>
            <person name="Kulakow P."/>
            <person name="Ferguson M.E."/>
            <person name="Rounsley S."/>
            <person name="Rokhsar D.S."/>
        </authorList>
    </citation>
    <scope>NUCLEOTIDE SEQUENCE [LARGE SCALE GENOMIC DNA]</scope>
    <source>
        <strain evidence="3">cv. AM560-2</strain>
    </source>
</reference>
<dbReference type="OMA" id="MGQIYFL"/>
<evidence type="ECO:0000313" key="3">
    <source>
        <dbReference type="Proteomes" id="UP000091857"/>
    </source>
</evidence>
<feature type="compositionally biased region" description="Polar residues" evidence="1">
    <location>
        <begin position="1"/>
        <end position="11"/>
    </location>
</feature>
<sequence length="118" mass="12876">MGLCASSQSRNSIKHHSPSQSTIKVVRCDGKLQELKQPIKASYIKTQNPNFFLCSSESMIVGMCVPEISDDEELQLGQIYFLLPLSQAHKPLFLPDLCALAAIASSSIGNAGYPFVVF</sequence>
<feature type="region of interest" description="Disordered" evidence="1">
    <location>
        <begin position="1"/>
        <end position="21"/>
    </location>
</feature>
<comment type="caution">
    <text evidence="2">The sequence shown here is derived from an EMBL/GenBank/DDBJ whole genome shotgun (WGS) entry which is preliminary data.</text>
</comment>